<feature type="compositionally biased region" description="Pro residues" evidence="2">
    <location>
        <begin position="454"/>
        <end position="467"/>
    </location>
</feature>
<dbReference type="Proteomes" id="UP000819052">
    <property type="component" value="Unassembled WGS sequence"/>
</dbReference>
<protein>
    <submittedName>
        <fullName evidence="4">Class I SAM-dependent methyltransferase</fullName>
    </submittedName>
</protein>
<evidence type="ECO:0000313" key="4">
    <source>
        <dbReference type="EMBL" id="NHZ38978.1"/>
    </source>
</evidence>
<evidence type="ECO:0000256" key="1">
    <source>
        <dbReference type="SAM" id="Coils"/>
    </source>
</evidence>
<feature type="domain" description="Methyltransferase type 11" evidence="3">
    <location>
        <begin position="44"/>
        <end position="137"/>
    </location>
</feature>
<dbReference type="Pfam" id="PF08241">
    <property type="entry name" value="Methyltransf_11"/>
    <property type="match status" value="1"/>
</dbReference>
<feature type="coiled-coil region" evidence="1">
    <location>
        <begin position="312"/>
        <end position="367"/>
    </location>
</feature>
<gene>
    <name evidence="4" type="ORF">F1609_02175</name>
</gene>
<dbReference type="PANTHER" id="PTHR43861">
    <property type="entry name" value="TRANS-ACONITATE 2-METHYLTRANSFERASE-RELATED"/>
    <property type="match status" value="1"/>
</dbReference>
<dbReference type="RefSeq" id="WP_167074210.1">
    <property type="nucleotide sequence ID" value="NZ_VVIW01000001.1"/>
</dbReference>
<evidence type="ECO:0000259" key="3">
    <source>
        <dbReference type="Pfam" id="PF08241"/>
    </source>
</evidence>
<dbReference type="InterPro" id="IPR013216">
    <property type="entry name" value="Methyltransf_11"/>
</dbReference>
<keyword evidence="5" id="KW-1185">Reference proteome</keyword>
<feature type="region of interest" description="Disordered" evidence="2">
    <location>
        <begin position="449"/>
        <end position="473"/>
    </location>
</feature>
<keyword evidence="1" id="KW-0175">Coiled coil</keyword>
<keyword evidence="4" id="KW-0489">Methyltransferase</keyword>
<organism evidence="4 5">
    <name type="scientific">Massilia aquatica</name>
    <dbReference type="NCBI Taxonomy" id="2609000"/>
    <lineage>
        <taxon>Bacteria</taxon>
        <taxon>Pseudomonadati</taxon>
        <taxon>Pseudomonadota</taxon>
        <taxon>Betaproteobacteria</taxon>
        <taxon>Burkholderiales</taxon>
        <taxon>Oxalobacteraceae</taxon>
        <taxon>Telluria group</taxon>
        <taxon>Massilia</taxon>
    </lineage>
</organism>
<evidence type="ECO:0000256" key="2">
    <source>
        <dbReference type="SAM" id="MobiDB-lite"/>
    </source>
</evidence>
<accession>A0ABX0LWY1</accession>
<dbReference type="GO" id="GO:0032259">
    <property type="term" value="P:methylation"/>
    <property type="evidence" value="ECO:0007669"/>
    <property type="project" value="UniProtKB-KW"/>
</dbReference>
<keyword evidence="4" id="KW-0808">Transferase</keyword>
<proteinExistence type="predicted"/>
<dbReference type="EMBL" id="VVIW01000001">
    <property type="protein sequence ID" value="NHZ38978.1"/>
    <property type="molecule type" value="Genomic_DNA"/>
</dbReference>
<dbReference type="SUPFAM" id="SSF53335">
    <property type="entry name" value="S-adenosyl-L-methionine-dependent methyltransferases"/>
    <property type="match status" value="1"/>
</dbReference>
<dbReference type="GO" id="GO:0008168">
    <property type="term" value="F:methyltransferase activity"/>
    <property type="evidence" value="ECO:0007669"/>
    <property type="project" value="UniProtKB-KW"/>
</dbReference>
<evidence type="ECO:0000313" key="5">
    <source>
        <dbReference type="Proteomes" id="UP000819052"/>
    </source>
</evidence>
<dbReference type="InterPro" id="IPR029063">
    <property type="entry name" value="SAM-dependent_MTases_sf"/>
</dbReference>
<reference evidence="4 5" key="1">
    <citation type="submission" date="2019-09" db="EMBL/GenBank/DDBJ databases">
        <title>Taxonomy of Antarctic Massilia spp.: description of Massilia rubra sp. nov., Massilia aquatica sp. nov., Massilia mucilaginosa sp. nov., Massilia frigida sp. nov. isolated from streams, lakes and regoliths.</title>
        <authorList>
            <person name="Holochova P."/>
            <person name="Sedlacek I."/>
            <person name="Kralova S."/>
            <person name="Maslanova I."/>
            <person name="Busse H.-J."/>
            <person name="Stankova E."/>
            <person name="Vrbovska V."/>
            <person name="Kovarovic V."/>
            <person name="Bartak M."/>
            <person name="Svec P."/>
            <person name="Pantucek R."/>
        </authorList>
    </citation>
    <scope>NUCLEOTIDE SEQUENCE [LARGE SCALE GENOMIC DNA]</scope>
    <source>
        <strain evidence="4 5">CCM 8693</strain>
    </source>
</reference>
<name>A0ABX0LWY1_9BURK</name>
<comment type="caution">
    <text evidence="4">The sequence shown here is derived from an EMBL/GenBank/DDBJ whole genome shotgun (WGS) entry which is preliminary data.</text>
</comment>
<dbReference type="Gene3D" id="3.40.50.150">
    <property type="entry name" value="Vaccinia Virus protein VP39"/>
    <property type="match status" value="1"/>
</dbReference>
<dbReference type="CDD" id="cd02440">
    <property type="entry name" value="AdoMet_MTases"/>
    <property type="match status" value="1"/>
</dbReference>
<sequence>MSDNFYRAFEDRYRGSRDLIKSRLAAYAPFYAPLAALYPGARVLDLGCGRGEWLELLGEQGFQSFGVDLDDGMLAACRERGLQVELTDALSALRATPDSSVAMVSAFHLVEHIPFEMVQDLIREARRVLLPGGLLVMETPNPENLVVGASSFYMDPSHLRPIPPPLLDFVVGFAGYARQKVLRLQEAKQLHEGHPIGLIDVLDGVSPDYAVVGQKDAPPEVLAPFGAPFAASYGISLSDLALRFEEQDSGRRAELHQALGRLGDRVGRREQADSANFDTLHKGLARVAEGVENNRLRHDAVEPQLHALHAGAAQLRLQQREQEQREQQAQLAHLALQTQAAAFQDSLNALAQRTGAAEERAAQHQRRVEELLDSTSWRVTAPLRMVTGYVYRLRNAARDGRIVPGIKRRFTPPLLALMRALLRRPRAKRTALAMLRRFPGLHARLYGVLRRGNNPPPPPPPAAPFPPSASLDDLTPRAQRIYQELKQAIDSRKN</sequence>